<sequence>MHYVRIVFFISKEYDFDIENEYIVFESGSAKCKVAIDRRFEDLKVILSYGGFQDRDVAQKEGDKLLYNIKKRFIKEGIPINISGGLGILDTNQQSFENGGFTEYGLKNIDVLFPQLANTTVKNEKLGMEIYDIDEDISEVKFLGQKVNITKKLKFPELKIENYKEDEKLSTAYSLLNSSNAINDLRASFLLKVSSIESLVPDDSYKDEKYKNIINQINKLISTEKLNNDFDIPEKDFNKITQKIKSSIGALKKKSISEKCRELIEQCNLKKTYMGMDVIPFFNECYKIRSEFVHTGTYKNSISEVQKIRELEMYNMELNKLILDVLEFYEHNII</sequence>
<evidence type="ECO:0000313" key="2">
    <source>
        <dbReference type="Proteomes" id="UP000295285"/>
    </source>
</evidence>
<evidence type="ECO:0008006" key="3">
    <source>
        <dbReference type="Google" id="ProtNLM"/>
    </source>
</evidence>
<comment type="caution">
    <text evidence="1">The sequence shown here is derived from an EMBL/GenBank/DDBJ whole genome shotgun (WGS) entry which is preliminary data.</text>
</comment>
<organism evidence="1 2">
    <name type="scientific">Bacillus thuringiensis</name>
    <dbReference type="NCBI Taxonomy" id="1428"/>
    <lineage>
        <taxon>Bacteria</taxon>
        <taxon>Bacillati</taxon>
        <taxon>Bacillota</taxon>
        <taxon>Bacilli</taxon>
        <taxon>Bacillales</taxon>
        <taxon>Bacillaceae</taxon>
        <taxon>Bacillus</taxon>
        <taxon>Bacillus cereus group</taxon>
    </lineage>
</organism>
<protein>
    <recommendedName>
        <fullName evidence="3">Apea-like HEPN domain-containing protein</fullName>
    </recommendedName>
</protein>
<reference evidence="1 2" key="1">
    <citation type="submission" date="2019-03" db="EMBL/GenBank/DDBJ databases">
        <title>Above-ground endophytic microbial communities from plants in different locations in the United States.</title>
        <authorList>
            <person name="Frank C."/>
        </authorList>
    </citation>
    <scope>NUCLEOTIDE SEQUENCE [LARGE SCALE GENOMIC DNA]</scope>
    <source>
        <strain evidence="1 2">LP_2_YM</strain>
    </source>
</reference>
<dbReference type="Proteomes" id="UP000295285">
    <property type="component" value="Unassembled WGS sequence"/>
</dbReference>
<dbReference type="EMBL" id="SMDG01000012">
    <property type="protein sequence ID" value="TCW53128.1"/>
    <property type="molecule type" value="Genomic_DNA"/>
</dbReference>
<proteinExistence type="predicted"/>
<evidence type="ECO:0000313" key="1">
    <source>
        <dbReference type="EMBL" id="TCW53128.1"/>
    </source>
</evidence>
<accession>A0A4R4BBQ4</accession>
<dbReference type="RefSeq" id="WP_131933852.1">
    <property type="nucleotide sequence ID" value="NZ_SMDF01000012.1"/>
</dbReference>
<dbReference type="AlphaFoldDB" id="A0A4R4BBQ4"/>
<name>A0A4R4BBQ4_BACTU</name>
<gene>
    <name evidence="1" type="ORF">EC910_11277</name>
</gene>